<name>A0ABP7VSM1_9FLAO</name>
<dbReference type="PROSITE" id="PS50005">
    <property type="entry name" value="TPR"/>
    <property type="match status" value="1"/>
</dbReference>
<dbReference type="PANTHER" id="PTHR12558:SF13">
    <property type="entry name" value="CELL DIVISION CYCLE PROTEIN 27 HOMOLOG"/>
    <property type="match status" value="1"/>
</dbReference>
<dbReference type="InterPro" id="IPR011990">
    <property type="entry name" value="TPR-like_helical_dom_sf"/>
</dbReference>
<keyword evidence="3" id="KW-1185">Reference proteome</keyword>
<dbReference type="Gene3D" id="1.25.40.10">
    <property type="entry name" value="Tetratricopeptide repeat domain"/>
    <property type="match status" value="1"/>
</dbReference>
<accession>A0ABP7VSM1</accession>
<dbReference type="SUPFAM" id="SSF48452">
    <property type="entry name" value="TPR-like"/>
    <property type="match status" value="1"/>
</dbReference>
<reference evidence="3" key="1">
    <citation type="journal article" date="2019" name="Int. J. Syst. Evol. Microbiol.">
        <title>The Global Catalogue of Microorganisms (GCM) 10K type strain sequencing project: providing services to taxonomists for standard genome sequencing and annotation.</title>
        <authorList>
            <consortium name="The Broad Institute Genomics Platform"/>
            <consortium name="The Broad Institute Genome Sequencing Center for Infectious Disease"/>
            <person name="Wu L."/>
            <person name="Ma J."/>
        </authorList>
    </citation>
    <scope>NUCLEOTIDE SEQUENCE [LARGE SCALE GENOMIC DNA]</scope>
    <source>
        <strain evidence="3">JCM 17069</strain>
    </source>
</reference>
<evidence type="ECO:0000256" key="1">
    <source>
        <dbReference type="PROSITE-ProRule" id="PRU00339"/>
    </source>
</evidence>
<organism evidence="2 3">
    <name type="scientific">Flavobacterium cheonanense</name>
    <dbReference type="NCBI Taxonomy" id="706183"/>
    <lineage>
        <taxon>Bacteria</taxon>
        <taxon>Pseudomonadati</taxon>
        <taxon>Bacteroidota</taxon>
        <taxon>Flavobacteriia</taxon>
        <taxon>Flavobacteriales</taxon>
        <taxon>Flavobacteriaceae</taxon>
        <taxon>Flavobacterium</taxon>
    </lineage>
</organism>
<evidence type="ECO:0008006" key="4">
    <source>
        <dbReference type="Google" id="ProtNLM"/>
    </source>
</evidence>
<dbReference type="SMART" id="SM00028">
    <property type="entry name" value="TPR"/>
    <property type="match status" value="4"/>
</dbReference>
<proteinExistence type="predicted"/>
<dbReference type="InterPro" id="IPR019734">
    <property type="entry name" value="TPR_rpt"/>
</dbReference>
<evidence type="ECO:0000313" key="2">
    <source>
        <dbReference type="EMBL" id="GAA4073377.1"/>
    </source>
</evidence>
<dbReference type="PANTHER" id="PTHR12558">
    <property type="entry name" value="CELL DIVISION CYCLE 16,23,27"/>
    <property type="match status" value="1"/>
</dbReference>
<dbReference type="Proteomes" id="UP001500367">
    <property type="component" value="Unassembled WGS sequence"/>
</dbReference>
<gene>
    <name evidence="2" type="ORF">GCM10022389_18650</name>
</gene>
<evidence type="ECO:0000313" key="3">
    <source>
        <dbReference type="Proteomes" id="UP001500367"/>
    </source>
</evidence>
<dbReference type="Pfam" id="PF13174">
    <property type="entry name" value="TPR_6"/>
    <property type="match status" value="1"/>
</dbReference>
<dbReference type="EMBL" id="BAABCT010000004">
    <property type="protein sequence ID" value="GAA4073377.1"/>
    <property type="molecule type" value="Genomic_DNA"/>
</dbReference>
<sequence length="447" mass="50920">MLIKTKKQQLNNTIMKIKQIIIASTLLVSVASFSQKDELKALKKIYAKDIPSASDIVEYKSNIAKLEALATEENDKVYSNFYKCMLPIMEITSLGPTATPAQMMKFVNVKSISELSTGLNATLDYEKKTGKKIYTDDIIETISSFKPEMLNYAIALGNQKKYKETSEVLYAIYQLDKKEPDNLYLSANYAVNGLDYESALKYYKELKAINYSGEKTLYLAKNKVSGVEENFSKKVDRDNLVKLGTHILPREEKEPSKKAEIVKNIALILIELGRKDEAKVALSDARKENPDDVNLITHEADIYLKMNDTENYKRLINEALSKSPNDKILLFNLGVTSGNANQLEDAEKYYKRVIEIDPKYTDAYLNLSDIILKPDARIVKDMNNLGMSEKDQKQYDVLKVERKKIFNKAMPFLEKAYELDPTNETVKSNLKSVYSFLELNDKVKAMN</sequence>
<protein>
    <recommendedName>
        <fullName evidence="4">Tetratricopeptide repeat protein</fullName>
    </recommendedName>
</protein>
<comment type="caution">
    <text evidence="2">The sequence shown here is derived from an EMBL/GenBank/DDBJ whole genome shotgun (WGS) entry which is preliminary data.</text>
</comment>
<keyword evidence="1" id="KW-0802">TPR repeat</keyword>
<dbReference type="Pfam" id="PF13181">
    <property type="entry name" value="TPR_8"/>
    <property type="match status" value="1"/>
</dbReference>
<feature type="repeat" description="TPR" evidence="1">
    <location>
        <begin position="327"/>
        <end position="360"/>
    </location>
</feature>